<sequence>MTSRRSLVRTIGTAVAGTATLVGRSLASTARSGRTATGRSDGTASAPTTLTVSADRSAVRAAGVPSRLAPVVDALENRIDAVSLADVDGLAGTAGVDGSRLVDGTVVVTGSFDGRALRRELRQREFTAVGTSGGLARFVSGDGRVAVGAARSVLVLGYGPGTGLERVDAARPTRHAVAATARRSSPALGHLDRVLGGNAVVTADLGAAGRSGSSPIAGEVPAPFAEFVGAADAAGAAATVRPGRDRVGLRCALVAEPNRLSVDRVRAAIDDVDTGPDSVRVDSLERVGRTIVVDGDAPLERLFRASEEAIAGSSTGGERGRQSSAGNARSDESC</sequence>
<evidence type="ECO:0000256" key="1">
    <source>
        <dbReference type="SAM" id="MobiDB-lite"/>
    </source>
</evidence>
<accession>A0A1H9M3K4</accession>
<evidence type="ECO:0000313" key="2">
    <source>
        <dbReference type="EMBL" id="SER18224.1"/>
    </source>
</evidence>
<organism evidence="2 3">
    <name type="scientific">Natrinema salaciae</name>
    <dbReference type="NCBI Taxonomy" id="1186196"/>
    <lineage>
        <taxon>Archaea</taxon>
        <taxon>Methanobacteriati</taxon>
        <taxon>Methanobacteriota</taxon>
        <taxon>Stenosarchaea group</taxon>
        <taxon>Halobacteria</taxon>
        <taxon>Halobacteriales</taxon>
        <taxon>Natrialbaceae</taxon>
        <taxon>Natrinema</taxon>
    </lineage>
</organism>
<gene>
    <name evidence="2" type="ORF">SAMN04489841_3189</name>
</gene>
<dbReference type="AlphaFoldDB" id="A0A1H9M3K4"/>
<reference evidence="3" key="1">
    <citation type="submission" date="2016-10" db="EMBL/GenBank/DDBJ databases">
        <authorList>
            <person name="Varghese N."/>
            <person name="Submissions S."/>
        </authorList>
    </citation>
    <scope>NUCLEOTIDE SEQUENCE [LARGE SCALE GENOMIC DNA]</scope>
    <source>
        <strain evidence="3">DSM 25055</strain>
    </source>
</reference>
<feature type="region of interest" description="Disordered" evidence="1">
    <location>
        <begin position="28"/>
        <end position="48"/>
    </location>
</feature>
<keyword evidence="3" id="KW-1185">Reference proteome</keyword>
<name>A0A1H9M3K4_9EURY</name>
<feature type="region of interest" description="Disordered" evidence="1">
    <location>
        <begin position="308"/>
        <end position="334"/>
    </location>
</feature>
<evidence type="ECO:0000313" key="3">
    <source>
        <dbReference type="Proteomes" id="UP000199114"/>
    </source>
</evidence>
<dbReference type="PROSITE" id="PS51318">
    <property type="entry name" value="TAT"/>
    <property type="match status" value="1"/>
</dbReference>
<dbReference type="RefSeq" id="WP_090618916.1">
    <property type="nucleotide sequence ID" value="NZ_FOFD01000004.1"/>
</dbReference>
<dbReference type="InterPro" id="IPR006311">
    <property type="entry name" value="TAT_signal"/>
</dbReference>
<protein>
    <submittedName>
        <fullName evidence="2">Uncharacterized protein</fullName>
    </submittedName>
</protein>
<dbReference type="EMBL" id="FOFD01000004">
    <property type="protein sequence ID" value="SER18224.1"/>
    <property type="molecule type" value="Genomic_DNA"/>
</dbReference>
<dbReference type="OrthoDB" id="170534at2157"/>
<proteinExistence type="predicted"/>
<dbReference type="Proteomes" id="UP000199114">
    <property type="component" value="Unassembled WGS sequence"/>
</dbReference>